<proteinExistence type="inferred from homology"/>
<organism evidence="13 14">
    <name type="scientific">Candidatus Bilophila faecipullorum</name>
    <dbReference type="NCBI Taxonomy" id="2838482"/>
    <lineage>
        <taxon>Bacteria</taxon>
        <taxon>Pseudomonadati</taxon>
        <taxon>Thermodesulfobacteriota</taxon>
        <taxon>Desulfovibrionia</taxon>
        <taxon>Desulfovibrionales</taxon>
        <taxon>Desulfovibrionaceae</taxon>
        <taxon>Bilophila</taxon>
    </lineage>
</organism>
<evidence type="ECO:0000256" key="3">
    <source>
        <dbReference type="ARBA" id="ARBA00012954"/>
    </source>
</evidence>
<evidence type="ECO:0000313" key="13">
    <source>
        <dbReference type="EMBL" id="HIW78518.1"/>
    </source>
</evidence>
<gene>
    <name evidence="13" type="ORF">H9874_05155</name>
</gene>
<dbReference type="Proteomes" id="UP000824264">
    <property type="component" value="Unassembled WGS sequence"/>
</dbReference>
<dbReference type="AlphaFoldDB" id="A0A9D1R110"/>
<dbReference type="PROSITE" id="PS51257">
    <property type="entry name" value="PROKAR_LIPOPROTEIN"/>
    <property type="match status" value="1"/>
</dbReference>
<dbReference type="InterPro" id="IPR014027">
    <property type="entry name" value="UDP-Glc/GDP-Man_DH_C"/>
</dbReference>
<name>A0A9D1R110_9BACT</name>
<dbReference type="InterPro" id="IPR028357">
    <property type="entry name" value="UDPglc_DH_bac"/>
</dbReference>
<feature type="binding site" evidence="10">
    <location>
        <begin position="255"/>
        <end position="259"/>
    </location>
    <ligand>
        <name>substrate</name>
    </ligand>
</feature>
<comment type="pathway">
    <text evidence="1">Nucleotide-sugar biosynthesis; UDP-alpha-D-glucuronate biosynthesis; UDP-alpha-D-glucuronate from UDP-alpha-D-glucose: step 1/1.</text>
</comment>
<evidence type="ECO:0000256" key="5">
    <source>
        <dbReference type="ARBA" id="ARBA00023002"/>
    </source>
</evidence>
<dbReference type="InterPro" id="IPR001732">
    <property type="entry name" value="UDP-Glc/GDP-Man_DH_N"/>
</dbReference>
<dbReference type="SUPFAM" id="SSF48179">
    <property type="entry name" value="6-phosphogluconate dehydrogenase C-terminal domain-like"/>
    <property type="match status" value="1"/>
</dbReference>
<feature type="binding site" evidence="11">
    <location>
        <position position="336"/>
    </location>
    <ligand>
        <name>NAD(+)</name>
        <dbReference type="ChEBI" id="CHEBI:57540"/>
    </ligand>
</feature>
<dbReference type="GO" id="GO:0000271">
    <property type="term" value="P:polysaccharide biosynthetic process"/>
    <property type="evidence" value="ECO:0007669"/>
    <property type="project" value="InterPro"/>
</dbReference>
<evidence type="ECO:0000256" key="8">
    <source>
        <dbReference type="ARBA" id="ARBA00053241"/>
    </source>
</evidence>
<dbReference type="Gene3D" id="1.20.5.100">
    <property type="entry name" value="Cytochrome c1, transmembrane anchor, C-terminal"/>
    <property type="match status" value="1"/>
</dbReference>
<evidence type="ECO:0000256" key="9">
    <source>
        <dbReference type="PIRSR" id="PIRSR500134-1"/>
    </source>
</evidence>
<feature type="binding site" evidence="10">
    <location>
        <position position="210"/>
    </location>
    <ligand>
        <name>substrate</name>
    </ligand>
</feature>
<dbReference type="PANTHER" id="PTHR43750:SF3">
    <property type="entry name" value="UDP-GLUCOSE 6-DEHYDROGENASE TUAD"/>
    <property type="match status" value="1"/>
</dbReference>
<dbReference type="EMBL" id="DXGI01000185">
    <property type="protein sequence ID" value="HIW78518.1"/>
    <property type="molecule type" value="Genomic_DNA"/>
</dbReference>
<feature type="domain" description="UDP-glucose/GDP-mannose dehydrogenase C-terminal" evidence="12">
    <location>
        <begin position="322"/>
        <end position="413"/>
    </location>
</feature>
<comment type="caution">
    <text evidence="13">The sequence shown here is derived from an EMBL/GenBank/DDBJ whole genome shotgun (WGS) entry which is preliminary data.</text>
</comment>
<feature type="binding site" evidence="11">
    <location>
        <position position="30"/>
    </location>
    <ligand>
        <name>NAD(+)</name>
        <dbReference type="ChEBI" id="CHEBI:57540"/>
    </ligand>
</feature>
<feature type="binding site" evidence="11">
    <location>
        <position position="86"/>
    </location>
    <ligand>
        <name>NAD(+)</name>
        <dbReference type="ChEBI" id="CHEBI:57540"/>
    </ligand>
</feature>
<evidence type="ECO:0000313" key="14">
    <source>
        <dbReference type="Proteomes" id="UP000824264"/>
    </source>
</evidence>
<feature type="binding site" evidence="10">
    <location>
        <position position="329"/>
    </location>
    <ligand>
        <name>substrate</name>
    </ligand>
</feature>
<feature type="binding site" evidence="11">
    <location>
        <position position="269"/>
    </location>
    <ligand>
        <name>NAD(+)</name>
        <dbReference type="ChEBI" id="CHEBI:57540"/>
    </ligand>
</feature>
<evidence type="ECO:0000256" key="1">
    <source>
        <dbReference type="ARBA" id="ARBA00004701"/>
    </source>
</evidence>
<dbReference type="PIRSF" id="PIRSF000124">
    <property type="entry name" value="UDPglc_GDPman_dh"/>
    <property type="match status" value="1"/>
</dbReference>
<dbReference type="InterPro" id="IPR014026">
    <property type="entry name" value="UDP-Glc/GDP-Man_DH_dimer"/>
</dbReference>
<reference evidence="13" key="1">
    <citation type="journal article" date="2021" name="PeerJ">
        <title>Extensive microbial diversity within the chicken gut microbiome revealed by metagenomics and culture.</title>
        <authorList>
            <person name="Gilroy R."/>
            <person name="Ravi A."/>
            <person name="Getino M."/>
            <person name="Pursley I."/>
            <person name="Horton D.L."/>
            <person name="Alikhan N.F."/>
            <person name="Baker D."/>
            <person name="Gharbi K."/>
            <person name="Hall N."/>
            <person name="Watson M."/>
            <person name="Adriaenssens E.M."/>
            <person name="Foster-Nyarko E."/>
            <person name="Jarju S."/>
            <person name="Secka A."/>
            <person name="Antonio M."/>
            <person name="Oren A."/>
            <person name="Chaudhuri R.R."/>
            <person name="La Ragione R."/>
            <person name="Hildebrand F."/>
            <person name="Pallen M.J."/>
        </authorList>
    </citation>
    <scope>NUCLEOTIDE SEQUENCE</scope>
    <source>
        <strain evidence="13">ChiSxjej5B17-1746</strain>
    </source>
</reference>
<dbReference type="Pfam" id="PF00984">
    <property type="entry name" value="UDPG_MGDP_dh"/>
    <property type="match status" value="1"/>
</dbReference>
<dbReference type="Gene3D" id="3.40.50.720">
    <property type="entry name" value="NAD(P)-binding Rossmann-like Domain"/>
    <property type="match status" value="2"/>
</dbReference>
<dbReference type="InterPro" id="IPR036220">
    <property type="entry name" value="UDP-Glc/GDP-Man_DH_C_sf"/>
</dbReference>
<evidence type="ECO:0000256" key="7">
    <source>
        <dbReference type="ARBA" id="ARBA00047473"/>
    </source>
</evidence>
<sequence length="413" mass="44954">MRICIVGTGYVGLVSAACFAEMGNDVRCVDVNPDVVALLDSGRIHIFEPGLEDMVARNREAGRLRFTTSLAEGLLDAEFAFITVGTPSRPDGSCDLSYVENVARQIGEHMQGPLIVVDKSTVPVGTADRVRELVASALAGRGADIAFDVVSNPEFLKEGDAVSDFMKPDRVIVGTSSEETAAAMRELYSPFARSREKLIVMSVRSAEMTKYAANCMLATKISFINEIATLCEKVGADVRDVRTGIGSDHRIGYQFIYPGIGYGGSCFPKDVKALIHTAHLAGMRPELLEAVESVNARQKRSMAYRVADYFEPQGGVNGKTLALWGLAFKANTDDMRESPALSIIEELTSRGMRIRAYDPIAADNARKLLAHNPLVSIEDDQYAICEGSDALLVATEWNQFRNPDFDRVKAALV</sequence>
<evidence type="ECO:0000256" key="2">
    <source>
        <dbReference type="ARBA" id="ARBA00006601"/>
    </source>
</evidence>
<dbReference type="PANTHER" id="PTHR43750">
    <property type="entry name" value="UDP-GLUCOSE 6-DEHYDROGENASE TUAD"/>
    <property type="match status" value="1"/>
</dbReference>
<dbReference type="NCBIfam" id="TIGR03026">
    <property type="entry name" value="NDP-sugDHase"/>
    <property type="match status" value="1"/>
</dbReference>
<feature type="binding site" evidence="10">
    <location>
        <position position="263"/>
    </location>
    <ligand>
        <name>substrate</name>
    </ligand>
</feature>
<evidence type="ECO:0000256" key="10">
    <source>
        <dbReference type="PIRSR" id="PIRSR500134-2"/>
    </source>
</evidence>
<comment type="catalytic activity">
    <reaction evidence="7">
        <text>UDP-alpha-D-glucose + 2 NAD(+) + H2O = UDP-alpha-D-glucuronate + 2 NADH + 3 H(+)</text>
        <dbReference type="Rhea" id="RHEA:23596"/>
        <dbReference type="ChEBI" id="CHEBI:15377"/>
        <dbReference type="ChEBI" id="CHEBI:15378"/>
        <dbReference type="ChEBI" id="CHEBI:57540"/>
        <dbReference type="ChEBI" id="CHEBI:57945"/>
        <dbReference type="ChEBI" id="CHEBI:58052"/>
        <dbReference type="ChEBI" id="CHEBI:58885"/>
        <dbReference type="EC" id="1.1.1.22"/>
    </reaction>
</comment>
<dbReference type="FunFam" id="1.20.5.100:FF:000001">
    <property type="entry name" value="UDP-glucose 6-dehydrogenase"/>
    <property type="match status" value="1"/>
</dbReference>
<keyword evidence="5" id="KW-0560">Oxidoreductase</keyword>
<accession>A0A9D1R110</accession>
<reference evidence="13" key="2">
    <citation type="submission" date="2021-04" db="EMBL/GenBank/DDBJ databases">
        <authorList>
            <person name="Gilroy R."/>
        </authorList>
    </citation>
    <scope>NUCLEOTIDE SEQUENCE</scope>
    <source>
        <strain evidence="13">ChiSxjej5B17-1746</strain>
    </source>
</reference>
<dbReference type="InterPro" id="IPR008927">
    <property type="entry name" value="6-PGluconate_DH-like_C_sf"/>
</dbReference>
<dbReference type="GO" id="GO:0051287">
    <property type="term" value="F:NAD binding"/>
    <property type="evidence" value="ECO:0007669"/>
    <property type="project" value="InterPro"/>
</dbReference>
<dbReference type="Pfam" id="PF03720">
    <property type="entry name" value="UDPG_MGDP_dh_C"/>
    <property type="match status" value="1"/>
</dbReference>
<feature type="binding site" evidence="10">
    <location>
        <begin position="155"/>
        <end position="158"/>
    </location>
    <ligand>
        <name>substrate</name>
    </ligand>
</feature>
<evidence type="ECO:0000256" key="4">
    <source>
        <dbReference type="ARBA" id="ARBA00015132"/>
    </source>
</evidence>
<dbReference type="SUPFAM" id="SSF51735">
    <property type="entry name" value="NAD(P)-binding Rossmann-fold domains"/>
    <property type="match status" value="1"/>
</dbReference>
<feature type="active site" description="Nucleophile" evidence="9">
    <location>
        <position position="266"/>
    </location>
</feature>
<evidence type="ECO:0000256" key="11">
    <source>
        <dbReference type="PIRSR" id="PIRSR500134-3"/>
    </source>
</evidence>
<dbReference type="SUPFAM" id="SSF52413">
    <property type="entry name" value="UDP-glucose/GDP-mannose dehydrogenase C-terminal domain"/>
    <property type="match status" value="1"/>
</dbReference>
<dbReference type="InterPro" id="IPR017476">
    <property type="entry name" value="UDP-Glc/GDP-Man"/>
</dbReference>
<dbReference type="EC" id="1.1.1.22" evidence="3"/>
<dbReference type="Pfam" id="PF03721">
    <property type="entry name" value="UDPG_MGDP_dh_N"/>
    <property type="match status" value="1"/>
</dbReference>
<evidence type="ECO:0000256" key="6">
    <source>
        <dbReference type="ARBA" id="ARBA00023027"/>
    </source>
</evidence>
<keyword evidence="6 11" id="KW-0520">NAD</keyword>
<feature type="non-terminal residue" evidence="13">
    <location>
        <position position="413"/>
    </location>
</feature>
<comment type="similarity">
    <text evidence="2">Belongs to the UDP-glucose/GDP-mannose dehydrogenase family.</text>
</comment>
<dbReference type="PIRSF" id="PIRSF500134">
    <property type="entry name" value="UDPglc_DH_bac"/>
    <property type="match status" value="1"/>
</dbReference>
<dbReference type="GO" id="GO:0003979">
    <property type="term" value="F:UDP-glucose 6-dehydrogenase activity"/>
    <property type="evidence" value="ECO:0007669"/>
    <property type="project" value="UniProtKB-EC"/>
</dbReference>
<evidence type="ECO:0000259" key="12">
    <source>
        <dbReference type="SMART" id="SM00984"/>
    </source>
</evidence>
<feature type="binding site" evidence="11">
    <location>
        <position position="158"/>
    </location>
    <ligand>
        <name>NAD(+)</name>
        <dbReference type="ChEBI" id="CHEBI:57540"/>
    </ligand>
</feature>
<protein>
    <recommendedName>
        <fullName evidence="4">UDP-glucose 6-dehydrogenase</fullName>
        <ecNumber evidence="3">1.1.1.22</ecNumber>
    </recommendedName>
</protein>
<dbReference type="SMART" id="SM00984">
    <property type="entry name" value="UDPG_MGDP_dh_C"/>
    <property type="match status" value="1"/>
</dbReference>
<comment type="function">
    <text evidence="8">Catalyzes the conversion of UDP-glucose into UDP-glucuronate, one of the precursors of teichuronic acid.</text>
</comment>
<feature type="binding site" evidence="11">
    <location>
        <position position="121"/>
    </location>
    <ligand>
        <name>NAD(+)</name>
        <dbReference type="ChEBI" id="CHEBI:57540"/>
    </ligand>
</feature>
<dbReference type="InterPro" id="IPR036291">
    <property type="entry name" value="NAD(P)-bd_dom_sf"/>
</dbReference>